<keyword evidence="2" id="KW-1185">Reference proteome</keyword>
<protein>
    <submittedName>
        <fullName evidence="1">Homocysteine S-methyltransferase 1-like protein</fullName>
    </submittedName>
</protein>
<sequence length="133" mass="15024">MASRVRALSQPPMNAKACLKPRLGALGSDMTSFPSNYGCNILNPKLKPNYHCRRLKYLTSLSHQALKLLSSLPKLKNPSLQPLRTPTREPKSFESRDLDLKWIPQSTWGKGIRIQLALLLKDMNERENAELAV</sequence>
<reference evidence="2" key="1">
    <citation type="submission" date="2013-09" db="EMBL/GenBank/DDBJ databases">
        <title>Corchorus olitorius genome sequencing.</title>
        <authorList>
            <person name="Alam M."/>
            <person name="Haque M.S."/>
            <person name="Islam M.S."/>
            <person name="Emdad E.M."/>
            <person name="Islam M.M."/>
            <person name="Ahmed B."/>
            <person name="Halim A."/>
            <person name="Hossen Q.M.M."/>
            <person name="Hossain M.Z."/>
            <person name="Ahmed R."/>
            <person name="Khan M.M."/>
            <person name="Islam R."/>
            <person name="Rashid M.M."/>
            <person name="Khan S.A."/>
            <person name="Rahman M.S."/>
            <person name="Alam M."/>
            <person name="Yahiya A.S."/>
            <person name="Khan M.S."/>
            <person name="Azam M.S."/>
            <person name="Haque T."/>
            <person name="Lashkar M.Z.H."/>
            <person name="Akhand A.I."/>
            <person name="Morshed G."/>
            <person name="Roy S."/>
            <person name="Uddin K.S."/>
            <person name="Rabeya T."/>
            <person name="Hossain A.S."/>
            <person name="Chowdhury A."/>
            <person name="Snigdha A.R."/>
            <person name="Mortoza M.S."/>
            <person name="Matin S.A."/>
            <person name="Hoque S.M.E."/>
            <person name="Islam M.K."/>
            <person name="Roy D.K."/>
            <person name="Haider R."/>
            <person name="Moosa M.M."/>
            <person name="Elias S.M."/>
            <person name="Hasan A.M."/>
            <person name="Jahan S."/>
            <person name="Shafiuddin M."/>
            <person name="Mahmood N."/>
            <person name="Shommy N.S."/>
        </authorList>
    </citation>
    <scope>NUCLEOTIDE SEQUENCE [LARGE SCALE GENOMIC DNA]</scope>
    <source>
        <strain evidence="2">cv. O-4</strain>
    </source>
</reference>
<organism evidence="1 2">
    <name type="scientific">Corchorus olitorius</name>
    <dbReference type="NCBI Taxonomy" id="93759"/>
    <lineage>
        <taxon>Eukaryota</taxon>
        <taxon>Viridiplantae</taxon>
        <taxon>Streptophyta</taxon>
        <taxon>Embryophyta</taxon>
        <taxon>Tracheophyta</taxon>
        <taxon>Spermatophyta</taxon>
        <taxon>Magnoliopsida</taxon>
        <taxon>eudicotyledons</taxon>
        <taxon>Gunneridae</taxon>
        <taxon>Pentapetalae</taxon>
        <taxon>rosids</taxon>
        <taxon>malvids</taxon>
        <taxon>Malvales</taxon>
        <taxon>Malvaceae</taxon>
        <taxon>Grewioideae</taxon>
        <taxon>Apeibeae</taxon>
        <taxon>Corchorus</taxon>
    </lineage>
</organism>
<dbReference type="AlphaFoldDB" id="A0A1R3GEP4"/>
<accession>A0A1R3GEP4</accession>
<evidence type="ECO:0000313" key="1">
    <source>
        <dbReference type="EMBL" id="OMO56558.1"/>
    </source>
</evidence>
<name>A0A1R3GEP4_9ROSI</name>
<proteinExistence type="predicted"/>
<evidence type="ECO:0000313" key="2">
    <source>
        <dbReference type="Proteomes" id="UP000187203"/>
    </source>
</evidence>
<gene>
    <name evidence="1" type="ORF">COLO4_35615</name>
</gene>
<dbReference type="EMBL" id="AWUE01022725">
    <property type="protein sequence ID" value="OMO56558.1"/>
    <property type="molecule type" value="Genomic_DNA"/>
</dbReference>
<comment type="caution">
    <text evidence="1">The sequence shown here is derived from an EMBL/GenBank/DDBJ whole genome shotgun (WGS) entry which is preliminary data.</text>
</comment>
<dbReference type="Proteomes" id="UP000187203">
    <property type="component" value="Unassembled WGS sequence"/>
</dbReference>